<comment type="caution">
    <text evidence="2">The sequence shown here is derived from an EMBL/GenBank/DDBJ whole genome shotgun (WGS) entry which is preliminary data.</text>
</comment>
<dbReference type="InterPro" id="IPR038670">
    <property type="entry name" value="HslJ-like_sf"/>
</dbReference>
<keyword evidence="3" id="KW-1185">Reference proteome</keyword>
<reference evidence="3" key="1">
    <citation type="journal article" date="2019" name="Int. J. Syst. Evol. Microbiol.">
        <title>The Global Catalogue of Microorganisms (GCM) 10K type strain sequencing project: providing services to taxonomists for standard genome sequencing and annotation.</title>
        <authorList>
            <consortium name="The Broad Institute Genomics Platform"/>
            <consortium name="The Broad Institute Genome Sequencing Center for Infectious Disease"/>
            <person name="Wu L."/>
            <person name="Ma J."/>
        </authorList>
    </citation>
    <scope>NUCLEOTIDE SEQUENCE [LARGE SCALE GENOMIC DNA]</scope>
    <source>
        <strain evidence="3">JCM 16021</strain>
    </source>
</reference>
<accession>A0ABP5J848</accession>
<sequence length="145" mass="14948">MSARLGLVVASAAMVVTLGACEDEPPSDRVEGKWVLLEGTSPSGAFTGVRSYGVTLESDAHGNDGVVGGRTPCNNYGFQPSYDGGALVGDGVDRTLQGCRGAAGEVESAFFEALALVEHVDEEEDRLTLTGPDASLLFERGPVGS</sequence>
<proteinExistence type="predicted"/>
<dbReference type="RefSeq" id="WP_344301444.1">
    <property type="nucleotide sequence ID" value="NZ_BAAAQQ010000001.1"/>
</dbReference>
<protein>
    <recommendedName>
        <fullName evidence="1">DUF306 domain-containing protein</fullName>
    </recommendedName>
</protein>
<organism evidence="2 3">
    <name type="scientific">Nocardioides bigeumensis</name>
    <dbReference type="NCBI Taxonomy" id="433657"/>
    <lineage>
        <taxon>Bacteria</taxon>
        <taxon>Bacillati</taxon>
        <taxon>Actinomycetota</taxon>
        <taxon>Actinomycetes</taxon>
        <taxon>Propionibacteriales</taxon>
        <taxon>Nocardioidaceae</taxon>
        <taxon>Nocardioides</taxon>
    </lineage>
</organism>
<dbReference type="EMBL" id="BAAAQQ010000001">
    <property type="protein sequence ID" value="GAA2113006.1"/>
    <property type="molecule type" value="Genomic_DNA"/>
</dbReference>
<evidence type="ECO:0000259" key="1">
    <source>
        <dbReference type="Pfam" id="PF03724"/>
    </source>
</evidence>
<dbReference type="Pfam" id="PF03724">
    <property type="entry name" value="META"/>
    <property type="match status" value="1"/>
</dbReference>
<dbReference type="Proteomes" id="UP001500575">
    <property type="component" value="Unassembled WGS sequence"/>
</dbReference>
<dbReference type="Gene3D" id="2.40.128.270">
    <property type="match status" value="1"/>
</dbReference>
<dbReference type="InterPro" id="IPR005184">
    <property type="entry name" value="DUF306_Meta_HslJ"/>
</dbReference>
<evidence type="ECO:0000313" key="2">
    <source>
        <dbReference type="EMBL" id="GAA2113006.1"/>
    </source>
</evidence>
<name>A0ABP5J848_9ACTN</name>
<evidence type="ECO:0000313" key="3">
    <source>
        <dbReference type="Proteomes" id="UP001500575"/>
    </source>
</evidence>
<feature type="domain" description="DUF306" evidence="1">
    <location>
        <begin position="54"/>
        <end position="134"/>
    </location>
</feature>
<gene>
    <name evidence="2" type="ORF">GCM10009843_00240</name>
</gene>
<dbReference type="PROSITE" id="PS51257">
    <property type="entry name" value="PROKAR_LIPOPROTEIN"/>
    <property type="match status" value="1"/>
</dbReference>